<dbReference type="InterPro" id="IPR050090">
    <property type="entry name" value="Tyrosine_recombinase_XerCD"/>
</dbReference>
<reference evidence="3 4" key="1">
    <citation type="submission" date="2020-07" db="EMBL/GenBank/DDBJ databases">
        <title>Transfer of Campylobacter canadensis to the novel genus Avispirillum gen. nov., that also includes two novel species recovered from migratory waterfowl: Avispirillum anseris sp. nov. and Avispirillum brantae sp. nov.</title>
        <authorList>
            <person name="Miller W.G."/>
            <person name="Chapman M.H."/>
            <person name="Yee E."/>
            <person name="Inglis G.D."/>
        </authorList>
    </citation>
    <scope>NUCLEOTIDE SEQUENCE [LARGE SCALE GENOMIC DNA]</scope>
    <source>
        <strain evidence="3 4">L283</strain>
    </source>
</reference>
<dbReference type="Proteomes" id="UP000786183">
    <property type="component" value="Unassembled WGS sequence"/>
</dbReference>
<gene>
    <name evidence="3" type="ORF">AVCANL283_06475</name>
</gene>
<evidence type="ECO:0000313" key="4">
    <source>
        <dbReference type="Proteomes" id="UP000786183"/>
    </source>
</evidence>
<organism evidence="3 4">
    <name type="scientific">Campylobacter canadensis</name>
    <dbReference type="NCBI Taxonomy" id="449520"/>
    <lineage>
        <taxon>Bacteria</taxon>
        <taxon>Pseudomonadati</taxon>
        <taxon>Campylobacterota</taxon>
        <taxon>Epsilonproteobacteria</taxon>
        <taxon>Campylobacterales</taxon>
        <taxon>Campylobacteraceae</taxon>
        <taxon>Campylobacter</taxon>
    </lineage>
</organism>
<proteinExistence type="predicted"/>
<evidence type="ECO:0000259" key="2">
    <source>
        <dbReference type="PROSITE" id="PS51898"/>
    </source>
</evidence>
<dbReference type="EMBL" id="JACGBB010000013">
    <property type="protein sequence ID" value="MBZ7987745.1"/>
    <property type="molecule type" value="Genomic_DNA"/>
</dbReference>
<dbReference type="Pfam" id="PF00589">
    <property type="entry name" value="Phage_integrase"/>
    <property type="match status" value="1"/>
</dbReference>
<keyword evidence="4" id="KW-1185">Reference proteome</keyword>
<dbReference type="PANTHER" id="PTHR30349:SF64">
    <property type="entry name" value="PROPHAGE INTEGRASE INTD-RELATED"/>
    <property type="match status" value="1"/>
</dbReference>
<dbReference type="InterPro" id="IPR011010">
    <property type="entry name" value="DNA_brk_join_enz"/>
</dbReference>
<name>A0ABS7WSK0_9BACT</name>
<dbReference type="InterPro" id="IPR013762">
    <property type="entry name" value="Integrase-like_cat_sf"/>
</dbReference>
<comment type="caution">
    <text evidence="3">The sequence shown here is derived from an EMBL/GenBank/DDBJ whole genome shotgun (WGS) entry which is preliminary data.</text>
</comment>
<keyword evidence="1" id="KW-0233">DNA recombination</keyword>
<dbReference type="InterPro" id="IPR041308">
    <property type="entry name" value="Xer_N"/>
</dbReference>
<dbReference type="InterPro" id="IPR002104">
    <property type="entry name" value="Integrase_catalytic"/>
</dbReference>
<accession>A0ABS7WSK0</accession>
<protein>
    <submittedName>
        <fullName evidence="3">Tyrosine-type recombinase/integrase</fullName>
    </submittedName>
</protein>
<dbReference type="Gene3D" id="1.10.443.10">
    <property type="entry name" value="Intergrase catalytic core"/>
    <property type="match status" value="1"/>
</dbReference>
<evidence type="ECO:0000313" key="3">
    <source>
        <dbReference type="EMBL" id="MBZ7987745.1"/>
    </source>
</evidence>
<dbReference type="RefSeq" id="WP_172231919.1">
    <property type="nucleotide sequence ID" value="NZ_CP035946.1"/>
</dbReference>
<dbReference type="SUPFAM" id="SSF56349">
    <property type="entry name" value="DNA breaking-rejoining enzymes"/>
    <property type="match status" value="1"/>
</dbReference>
<dbReference type="PROSITE" id="PS51898">
    <property type="entry name" value="TYR_RECOMBINASE"/>
    <property type="match status" value="1"/>
</dbReference>
<feature type="domain" description="Tyr recombinase" evidence="2">
    <location>
        <begin position="164"/>
        <end position="344"/>
    </location>
</feature>
<sequence length="354" mass="41525">MKYPLDCEDNFSLSLLFWIKKFIKYKINSLSNSLVDDKDTFTLINQELSNNELNLKKIKQLSKQARNIGLIGINTYFLPLEKFYKIIITYKLYSLRQIDEELVSEILNIITSGLSDASKKNYRMCLINFFNFISKQNEDENENSYSYNIELKRWGGVSSYTNTKLPEYMNEEQMKLFLQTLEEFEYKNFSDRNKLAIKIILFTGIRVSEMLRLKPKDIYIENDIYCIRIKGKGNKHRIVLLNKNSIEKHLLNINKTKDEYIFTSKNNKLLTQAYISRLIENLLIKAGIRKEKNGAHMLRHSFATLLYKKEKDLVLVQEALGHASLNTSRIYTHFDNEKLKLAANIASTLSKNDE</sequence>
<evidence type="ECO:0000256" key="1">
    <source>
        <dbReference type="ARBA" id="ARBA00023172"/>
    </source>
</evidence>
<dbReference type="PANTHER" id="PTHR30349">
    <property type="entry name" value="PHAGE INTEGRASE-RELATED"/>
    <property type="match status" value="1"/>
</dbReference>
<dbReference type="Pfam" id="PF18644">
    <property type="entry name" value="Phage_int_SAM_6"/>
    <property type="match status" value="1"/>
</dbReference>